<feature type="domain" description="Major facilitator superfamily (MFS) profile" evidence="7">
    <location>
        <begin position="22"/>
        <end position="432"/>
    </location>
</feature>
<feature type="transmembrane region" description="Helical" evidence="6">
    <location>
        <begin position="377"/>
        <end position="402"/>
    </location>
</feature>
<evidence type="ECO:0000313" key="9">
    <source>
        <dbReference type="Proteomes" id="UP001357223"/>
    </source>
</evidence>
<feature type="transmembrane region" description="Helical" evidence="6">
    <location>
        <begin position="319"/>
        <end position="336"/>
    </location>
</feature>
<evidence type="ECO:0000256" key="2">
    <source>
        <dbReference type="ARBA" id="ARBA00022448"/>
    </source>
</evidence>
<organism evidence="8 9">
    <name type="scientific">Niallia oryzisoli</name>
    <dbReference type="NCBI Taxonomy" id="1737571"/>
    <lineage>
        <taxon>Bacteria</taxon>
        <taxon>Bacillati</taxon>
        <taxon>Bacillota</taxon>
        <taxon>Bacilli</taxon>
        <taxon>Bacillales</taxon>
        <taxon>Bacillaceae</taxon>
        <taxon>Niallia</taxon>
    </lineage>
</organism>
<name>A0ABZ2CBT8_9BACI</name>
<feature type="transmembrane region" description="Helical" evidence="6">
    <location>
        <begin position="56"/>
        <end position="76"/>
    </location>
</feature>
<dbReference type="PANTHER" id="PTHR23508:SF10">
    <property type="entry name" value="CARBOXYLIC ACID TRANSPORTER PROTEIN HOMOLOG"/>
    <property type="match status" value="1"/>
</dbReference>
<dbReference type="CDD" id="cd17365">
    <property type="entry name" value="MFS_PcaK_like"/>
    <property type="match status" value="1"/>
</dbReference>
<feature type="transmembrane region" description="Helical" evidence="6">
    <location>
        <begin position="287"/>
        <end position="310"/>
    </location>
</feature>
<feature type="transmembrane region" description="Helical" evidence="6">
    <location>
        <begin position="255"/>
        <end position="275"/>
    </location>
</feature>
<feature type="transmembrane region" description="Helical" evidence="6">
    <location>
        <begin position="408"/>
        <end position="427"/>
    </location>
</feature>
<dbReference type="EMBL" id="CP137640">
    <property type="protein sequence ID" value="WVX79293.1"/>
    <property type="molecule type" value="Genomic_DNA"/>
</dbReference>
<proteinExistence type="predicted"/>
<feature type="transmembrane region" description="Helical" evidence="6">
    <location>
        <begin position="88"/>
        <end position="106"/>
    </location>
</feature>
<protein>
    <submittedName>
        <fullName evidence="8">Aromatic acid/H+ symport family MFS transporter</fullName>
    </submittedName>
</protein>
<feature type="transmembrane region" description="Helical" evidence="6">
    <location>
        <begin position="174"/>
        <end position="192"/>
    </location>
</feature>
<evidence type="ECO:0000256" key="4">
    <source>
        <dbReference type="ARBA" id="ARBA00022989"/>
    </source>
</evidence>
<dbReference type="Gene3D" id="1.20.1250.20">
    <property type="entry name" value="MFS general substrate transporter like domains"/>
    <property type="match status" value="2"/>
</dbReference>
<dbReference type="InterPro" id="IPR036259">
    <property type="entry name" value="MFS_trans_sf"/>
</dbReference>
<evidence type="ECO:0000259" key="7">
    <source>
        <dbReference type="PROSITE" id="PS50850"/>
    </source>
</evidence>
<gene>
    <name evidence="8" type="ORF">R4Z09_18525</name>
</gene>
<feature type="transmembrane region" description="Helical" evidence="6">
    <location>
        <begin position="112"/>
        <end position="133"/>
    </location>
</feature>
<feature type="transmembrane region" description="Helical" evidence="6">
    <location>
        <begin position="342"/>
        <end position="365"/>
    </location>
</feature>
<dbReference type="PROSITE" id="PS50850">
    <property type="entry name" value="MFS"/>
    <property type="match status" value="1"/>
</dbReference>
<feature type="transmembrane region" description="Helical" evidence="6">
    <location>
        <begin position="20"/>
        <end position="44"/>
    </location>
</feature>
<keyword evidence="2" id="KW-0813">Transport</keyword>
<dbReference type="InterPro" id="IPR011701">
    <property type="entry name" value="MFS"/>
</dbReference>
<keyword evidence="3 6" id="KW-0812">Transmembrane</keyword>
<accession>A0ABZ2CBT8</accession>
<evidence type="ECO:0000256" key="1">
    <source>
        <dbReference type="ARBA" id="ARBA00004651"/>
    </source>
</evidence>
<comment type="subcellular location">
    <subcellularLocation>
        <location evidence="1">Cell membrane</location>
        <topology evidence="1">Multi-pass membrane protein</topology>
    </subcellularLocation>
</comment>
<dbReference type="SUPFAM" id="SSF103473">
    <property type="entry name" value="MFS general substrate transporter"/>
    <property type="match status" value="1"/>
</dbReference>
<keyword evidence="5 6" id="KW-0472">Membrane</keyword>
<evidence type="ECO:0000313" key="8">
    <source>
        <dbReference type="EMBL" id="WVX79293.1"/>
    </source>
</evidence>
<keyword evidence="4 6" id="KW-1133">Transmembrane helix</keyword>
<dbReference type="RefSeq" id="WP_338448227.1">
    <property type="nucleotide sequence ID" value="NZ_CP137640.1"/>
</dbReference>
<evidence type="ECO:0000256" key="6">
    <source>
        <dbReference type="SAM" id="Phobius"/>
    </source>
</evidence>
<evidence type="ECO:0000256" key="5">
    <source>
        <dbReference type="ARBA" id="ARBA00023136"/>
    </source>
</evidence>
<dbReference type="InterPro" id="IPR020846">
    <property type="entry name" value="MFS_dom"/>
</dbReference>
<dbReference type="Proteomes" id="UP001357223">
    <property type="component" value="Chromosome"/>
</dbReference>
<dbReference type="Pfam" id="PF07690">
    <property type="entry name" value="MFS_1"/>
    <property type="match status" value="1"/>
</dbReference>
<reference evidence="8 9" key="1">
    <citation type="submission" date="2023-10" db="EMBL/GenBank/DDBJ databases">
        <title>Niallia locisalis sp.nov. isolated from a salt pond sample.</title>
        <authorList>
            <person name="Li X.-J."/>
            <person name="Dong L."/>
        </authorList>
    </citation>
    <scope>NUCLEOTIDE SEQUENCE [LARGE SCALE GENOMIC DNA]</scope>
    <source>
        <strain evidence="8 9">DSM 29761</strain>
    </source>
</reference>
<keyword evidence="9" id="KW-1185">Reference proteome</keyword>
<dbReference type="PANTHER" id="PTHR23508">
    <property type="entry name" value="CARBOXYLIC ACID TRANSPORTER PROTEIN HOMOLOG"/>
    <property type="match status" value="1"/>
</dbReference>
<sequence>MKQINVDNLIAESKFGPFQFMILFWCCLIVIFDGYDFVIFASVVPVLMEEWGLSPLQVGAIGSYTLFGTMIGTLFFGPLADKIGRKKVITTCVIIFSVFTSMLWFSNSPTSFGILRFIAGLGLGGLLPNVVAITTDYAPKNLRTILVTIVTSAYNLGGVLSAGIAIWLLPVFGWKVLFLVGIIPLLFVPIMYKSLPDSPSYLLASNQKDKLANALRRTNPSYLPGKNDQFVIPNNEKSAIPFVNLFTNRRAMTTLLFWFAMAMGLLLVYGLNTWLPKLMEMGGFPLGSSLLFLLLFNFGAIFGSVIGGWLADKWNGRKVVMLFSIIASIFFVLLSFKSHFLILYLLIFIAGATATGANQVGTGYISQYYPGSMRSTAVGWAIGMGRVGAVLGPTLGGILLSMNLPFKFNFLILAIPGVIVAITYLLIKGSSDTASKNMKDLNPSVSQDPVITND</sequence>
<evidence type="ECO:0000256" key="3">
    <source>
        <dbReference type="ARBA" id="ARBA00022692"/>
    </source>
</evidence>
<feature type="transmembrane region" description="Helical" evidence="6">
    <location>
        <begin position="145"/>
        <end position="168"/>
    </location>
</feature>